<evidence type="ECO:0000313" key="5">
    <source>
        <dbReference type="Proteomes" id="UP000291236"/>
    </source>
</evidence>
<keyword evidence="1 2" id="KW-0732">Signal</keyword>
<feature type="chain" id="PRO_5020381176" evidence="2">
    <location>
        <begin position="27"/>
        <end position="257"/>
    </location>
</feature>
<dbReference type="Pfam" id="PF00497">
    <property type="entry name" value="SBP_bac_3"/>
    <property type="match status" value="1"/>
</dbReference>
<dbReference type="SMART" id="SM00062">
    <property type="entry name" value="PBPb"/>
    <property type="match status" value="1"/>
</dbReference>
<dbReference type="KEGG" id="sbf:JCM31447_315900"/>
<dbReference type="SUPFAM" id="SSF53850">
    <property type="entry name" value="Periplasmic binding protein-like II"/>
    <property type="match status" value="1"/>
</dbReference>
<reference evidence="4 5" key="1">
    <citation type="submission" date="2018-12" db="EMBL/GenBank/DDBJ databases">
        <title>Rubrispira sanarue gen. nov., sp., nov., a member of the order Silvanigrellales, isolated from a brackish lake in Hamamatsu Japan.</title>
        <authorList>
            <person name="Maejima Y."/>
            <person name="Iino T."/>
            <person name="Muraguchi Y."/>
            <person name="Fukuda K."/>
            <person name="Nojiri H."/>
            <person name="Ohkuma M."/>
            <person name="Moriuchi R."/>
            <person name="Dohra H."/>
            <person name="Kimbara K."/>
            <person name="Shintani M."/>
        </authorList>
    </citation>
    <scope>NUCLEOTIDE SEQUENCE [LARGE SCALE GENOMIC DNA]</scope>
    <source>
        <strain evidence="4 5">RF1110005</strain>
    </source>
</reference>
<feature type="domain" description="Solute-binding protein family 3/N-terminal" evidence="3">
    <location>
        <begin position="36"/>
        <end position="256"/>
    </location>
</feature>
<evidence type="ECO:0000259" key="3">
    <source>
        <dbReference type="SMART" id="SM00062"/>
    </source>
</evidence>
<organism evidence="4 5">
    <name type="scientific">Fluviispira sanaruensis</name>
    <dbReference type="NCBI Taxonomy" id="2493639"/>
    <lineage>
        <taxon>Bacteria</taxon>
        <taxon>Pseudomonadati</taxon>
        <taxon>Bdellovibrionota</taxon>
        <taxon>Oligoflexia</taxon>
        <taxon>Silvanigrellales</taxon>
        <taxon>Silvanigrellaceae</taxon>
        <taxon>Fluviispira</taxon>
    </lineage>
</organism>
<evidence type="ECO:0000313" key="4">
    <source>
        <dbReference type="EMBL" id="BBH52299.1"/>
    </source>
</evidence>
<dbReference type="PANTHER" id="PTHR35936:SF17">
    <property type="entry name" value="ARGININE-BINDING EXTRACELLULAR PROTEIN ARTP"/>
    <property type="match status" value="1"/>
</dbReference>
<protein>
    <submittedName>
        <fullName evidence="4">Amino acid ABC transporter substrate-binding protein</fullName>
    </submittedName>
</protein>
<keyword evidence="5" id="KW-1185">Reference proteome</keyword>
<dbReference type="PANTHER" id="PTHR35936">
    <property type="entry name" value="MEMBRANE-BOUND LYTIC MUREIN TRANSGLYCOSYLASE F"/>
    <property type="match status" value="1"/>
</dbReference>
<accession>A0A4P2VLN4</accession>
<dbReference type="OrthoDB" id="9768183at2"/>
<dbReference type="Proteomes" id="UP000291236">
    <property type="component" value="Chromosome"/>
</dbReference>
<dbReference type="AlphaFoldDB" id="A0A4P2VLN4"/>
<evidence type="ECO:0000256" key="2">
    <source>
        <dbReference type="SAM" id="SignalP"/>
    </source>
</evidence>
<feature type="signal peptide" evidence="2">
    <location>
        <begin position="1"/>
        <end position="26"/>
    </location>
</feature>
<proteinExistence type="predicted"/>
<dbReference type="PROSITE" id="PS51257">
    <property type="entry name" value="PROKAR_LIPOPROTEIN"/>
    <property type="match status" value="1"/>
</dbReference>
<dbReference type="EMBL" id="AP019368">
    <property type="protein sequence ID" value="BBH52299.1"/>
    <property type="molecule type" value="Genomic_DNA"/>
</dbReference>
<gene>
    <name evidence="4" type="ORF">JCM31447_315900</name>
</gene>
<dbReference type="InterPro" id="IPR001638">
    <property type="entry name" value="Solute-binding_3/MltF_N"/>
</dbReference>
<dbReference type="Gene3D" id="3.40.190.10">
    <property type="entry name" value="Periplasmic binding protein-like II"/>
    <property type="match status" value="2"/>
</dbReference>
<sequence length="257" mass="29304">MSYLKCAKIASFVSLISLLFSFSCNANEAANNEDKILKVCTSGGFIPFSVYTKDGWEGFDIDLAKNFAKFMKSKLEVINYSFDGIIPALITKKCDLIFSGMTITEDRKKSVLFSDPYFKDGLSYMYLKGNSALKNIKNILDFNDKKYKIGVKVGYTSDFYVAKNLKNATIFKYNETSDIINALRNKKIDIIVTDSNHSIILVKKFPKLMESKKTDVQDEYFGVAARQDATTLIENFNKFLAQWKKEGEYDKTYALHF</sequence>
<name>A0A4P2VLN4_FLUSA</name>
<evidence type="ECO:0000256" key="1">
    <source>
        <dbReference type="ARBA" id="ARBA00022729"/>
    </source>
</evidence>
<dbReference type="RefSeq" id="WP_130606666.1">
    <property type="nucleotide sequence ID" value="NZ_AP019368.1"/>
</dbReference>